<dbReference type="STRING" id="56216.A0A1A6HT81"/>
<dbReference type="PANTHER" id="PTHR21439:SF0">
    <property type="entry name" value="PROTEIN OSCP1"/>
    <property type="match status" value="1"/>
</dbReference>
<feature type="non-terminal residue" evidence="2">
    <location>
        <position position="1"/>
    </location>
</feature>
<evidence type="ECO:0000256" key="1">
    <source>
        <dbReference type="SAM" id="MobiDB-lite"/>
    </source>
</evidence>
<comment type="caution">
    <text evidence="2">The sequence shown here is derived from an EMBL/GenBank/DDBJ whole genome shotgun (WGS) entry which is preliminary data.</text>
</comment>
<feature type="non-terminal residue" evidence="2">
    <location>
        <position position="230"/>
    </location>
</feature>
<dbReference type="InterPro" id="IPR019332">
    <property type="entry name" value="OSCP1"/>
</dbReference>
<dbReference type="OrthoDB" id="2157380at2759"/>
<dbReference type="GO" id="GO:0005737">
    <property type="term" value="C:cytoplasm"/>
    <property type="evidence" value="ECO:0007669"/>
    <property type="project" value="TreeGrafter"/>
</dbReference>
<dbReference type="PANTHER" id="PTHR21439">
    <property type="entry name" value="OXIDORED-NITRO DOMAIN-CONTAINING PROTEIN"/>
    <property type="match status" value="1"/>
</dbReference>
<evidence type="ECO:0000313" key="3">
    <source>
        <dbReference type="Proteomes" id="UP000092124"/>
    </source>
</evidence>
<dbReference type="EMBL" id="LZPO01010358">
    <property type="protein sequence ID" value="OBS81663.1"/>
    <property type="molecule type" value="Genomic_DNA"/>
</dbReference>
<evidence type="ECO:0000313" key="2">
    <source>
        <dbReference type="EMBL" id="OBS81663.1"/>
    </source>
</evidence>
<reference evidence="2 3" key="1">
    <citation type="submission" date="2016-06" db="EMBL/GenBank/DDBJ databases">
        <title>The Draft Genome Sequence and Annotation of the Desert Woodrat Neotoma lepida.</title>
        <authorList>
            <person name="Campbell M."/>
            <person name="Oakeson K.F."/>
            <person name="Yandell M."/>
            <person name="Halpert J.R."/>
            <person name="Dearing D."/>
        </authorList>
    </citation>
    <scope>NUCLEOTIDE SEQUENCE [LARGE SCALE GENOMIC DNA]</scope>
    <source>
        <strain evidence="2">417</strain>
        <tissue evidence="2">Liver</tissue>
    </source>
</reference>
<protein>
    <submittedName>
        <fullName evidence="2">Uncharacterized protein</fullName>
    </submittedName>
</protein>
<dbReference type="AlphaFoldDB" id="A0A1A6HT81"/>
<keyword evidence="3" id="KW-1185">Reference proteome</keyword>
<feature type="region of interest" description="Disordered" evidence="1">
    <location>
        <begin position="1"/>
        <end position="24"/>
    </location>
</feature>
<dbReference type="GO" id="GO:0005886">
    <property type="term" value="C:plasma membrane"/>
    <property type="evidence" value="ECO:0007669"/>
    <property type="project" value="TreeGrafter"/>
</dbReference>
<sequence>FYPQQAECHCPQTHRQEDENSPSLNKPVMLIHYTEKQQVSTFLKDKVQNSNGRFVLPVSGPVPWGIEVPGVIRMFNDKGEEIKKIEFTHGGSYVAAHKEGSFELYGDRVLKLGTNMYSVNRPVETHMSATSKNLASRSQENIVPNPLAKEELNFLARLMGGLEIKKTSGPEPGFQLNLHAALSRPEELAYEDQQRNEELARIMGEFENTEQLEITEQSASKGDDLLAMMD</sequence>
<organism evidence="2 3">
    <name type="scientific">Neotoma lepida</name>
    <name type="common">Desert woodrat</name>
    <dbReference type="NCBI Taxonomy" id="56216"/>
    <lineage>
        <taxon>Eukaryota</taxon>
        <taxon>Metazoa</taxon>
        <taxon>Chordata</taxon>
        <taxon>Craniata</taxon>
        <taxon>Vertebrata</taxon>
        <taxon>Euteleostomi</taxon>
        <taxon>Mammalia</taxon>
        <taxon>Eutheria</taxon>
        <taxon>Euarchontoglires</taxon>
        <taxon>Glires</taxon>
        <taxon>Rodentia</taxon>
        <taxon>Myomorpha</taxon>
        <taxon>Muroidea</taxon>
        <taxon>Cricetidae</taxon>
        <taxon>Neotominae</taxon>
        <taxon>Neotoma</taxon>
    </lineage>
</organism>
<name>A0A1A6HT81_NEOLE</name>
<gene>
    <name evidence="2" type="ORF">A6R68_20124</name>
</gene>
<dbReference type="Proteomes" id="UP000092124">
    <property type="component" value="Unassembled WGS sequence"/>
</dbReference>
<proteinExistence type="predicted"/>
<accession>A0A1A6HT81</accession>